<comment type="caution">
    <text evidence="2">The sequence shown here is derived from an EMBL/GenBank/DDBJ whole genome shotgun (WGS) entry which is preliminary data.</text>
</comment>
<proteinExistence type="predicted"/>
<feature type="region of interest" description="Disordered" evidence="1">
    <location>
        <begin position="550"/>
        <end position="603"/>
    </location>
</feature>
<gene>
    <name evidence="2" type="ORF">CBR_g4438</name>
</gene>
<sequence length="647" mass="72239">MESEELLSVICLVANADVDNGEGTVCGDTPICTVASDCVTKTKAGTQFLYNINWEPGNVQPGLIGGEHCFAFNSGETWVPYRPPKLAIWRYFTAAIVFDRLKMMNDGVVVRDLVKYTRVFRETLAEKGEIRLNDFFYDREECSQQWVVFDSRGVGDGVCNDNDARRDARCGWVQSTIPCEYGKIRMIVHDLIGNCWSTVYINDEFISRYLEFEMLEFFDAATGEPTIPLENPVFSPIVEGKVFWGEDNICLWHVRGKELTYDGLLVNIWDSDRTARERLSAIDISVTVISQSELNRHSSDDMYGYHVNWVPHVFHPAIFENKVTMAARLRSGEWVPMGWMPSGVVEHWHFMVVLARVSLCNARVKDKALLCEHAKLCWDTLKAEDRQMVLCGYDGCEDENMWSMQGAGVGTCFLNDFPNNCLSLLRRIHGRTTLLGWVPVVCPMRYACGADLCMIFRDSLGVPFFVTYSNGLLRHIQYMPMEDMAGNDYNVGIREPEFEETEQPTCEVNGPPQDTGAGCDIDEPAADTGAGCAVVDKSTPSCGTMCNDGSRRMGQGTKRKATTRRENGGTMTIAGAGGQQWLEEEGEEEGEEGGGGMRGQQWMGRQGGKLMEAKGLRGGIAKLDRLLWQKCAGCSATQTFASLTDHL</sequence>
<reference evidence="2 3" key="1">
    <citation type="journal article" date="2018" name="Cell">
        <title>The Chara Genome: Secondary Complexity and Implications for Plant Terrestrialization.</title>
        <authorList>
            <person name="Nishiyama T."/>
            <person name="Sakayama H."/>
            <person name="Vries J.D."/>
            <person name="Buschmann H."/>
            <person name="Saint-Marcoux D."/>
            <person name="Ullrich K.K."/>
            <person name="Haas F.B."/>
            <person name="Vanderstraeten L."/>
            <person name="Becker D."/>
            <person name="Lang D."/>
            <person name="Vosolsobe S."/>
            <person name="Rombauts S."/>
            <person name="Wilhelmsson P.K.I."/>
            <person name="Janitza P."/>
            <person name="Kern R."/>
            <person name="Heyl A."/>
            <person name="Rumpler F."/>
            <person name="Villalobos L.I.A.C."/>
            <person name="Clay J.M."/>
            <person name="Skokan R."/>
            <person name="Toyoda A."/>
            <person name="Suzuki Y."/>
            <person name="Kagoshima H."/>
            <person name="Schijlen E."/>
            <person name="Tajeshwar N."/>
            <person name="Catarino B."/>
            <person name="Hetherington A.J."/>
            <person name="Saltykova A."/>
            <person name="Bonnot C."/>
            <person name="Breuninger H."/>
            <person name="Symeonidi A."/>
            <person name="Radhakrishnan G.V."/>
            <person name="Van Nieuwerburgh F."/>
            <person name="Deforce D."/>
            <person name="Chang C."/>
            <person name="Karol K.G."/>
            <person name="Hedrich R."/>
            <person name="Ulvskov P."/>
            <person name="Glockner G."/>
            <person name="Delwiche C.F."/>
            <person name="Petrasek J."/>
            <person name="Van de Peer Y."/>
            <person name="Friml J."/>
            <person name="Beilby M."/>
            <person name="Dolan L."/>
            <person name="Kohara Y."/>
            <person name="Sugano S."/>
            <person name="Fujiyama A."/>
            <person name="Delaux P.-M."/>
            <person name="Quint M."/>
            <person name="TheiBen G."/>
            <person name="Hagemann M."/>
            <person name="Harholt J."/>
            <person name="Dunand C."/>
            <person name="Zachgo S."/>
            <person name="Langdale J."/>
            <person name="Maumus F."/>
            <person name="Straeten D.V.D."/>
            <person name="Gould S.B."/>
            <person name="Rensing S.A."/>
        </authorList>
    </citation>
    <scope>NUCLEOTIDE SEQUENCE [LARGE SCALE GENOMIC DNA]</scope>
    <source>
        <strain evidence="2 3">S276</strain>
    </source>
</reference>
<keyword evidence="3" id="KW-1185">Reference proteome</keyword>
<evidence type="ECO:0000313" key="2">
    <source>
        <dbReference type="EMBL" id="GBG69608.1"/>
    </source>
</evidence>
<dbReference type="Gramene" id="GBG69608">
    <property type="protein sequence ID" value="GBG69608"/>
    <property type="gene ID" value="CBR_g4438"/>
</dbReference>
<name>A0A388KHX4_CHABU</name>
<organism evidence="2 3">
    <name type="scientific">Chara braunii</name>
    <name type="common">Braun's stonewort</name>
    <dbReference type="NCBI Taxonomy" id="69332"/>
    <lineage>
        <taxon>Eukaryota</taxon>
        <taxon>Viridiplantae</taxon>
        <taxon>Streptophyta</taxon>
        <taxon>Charophyceae</taxon>
        <taxon>Charales</taxon>
        <taxon>Characeae</taxon>
        <taxon>Chara</taxon>
    </lineage>
</organism>
<feature type="compositionally biased region" description="Acidic residues" evidence="1">
    <location>
        <begin position="582"/>
        <end position="592"/>
    </location>
</feature>
<dbReference type="Proteomes" id="UP000265515">
    <property type="component" value="Unassembled WGS sequence"/>
</dbReference>
<dbReference type="EMBL" id="BFEA01000117">
    <property type="protein sequence ID" value="GBG69608.1"/>
    <property type="molecule type" value="Genomic_DNA"/>
</dbReference>
<dbReference type="AlphaFoldDB" id="A0A388KHX4"/>
<evidence type="ECO:0000313" key="3">
    <source>
        <dbReference type="Proteomes" id="UP000265515"/>
    </source>
</evidence>
<accession>A0A388KHX4</accession>
<protein>
    <submittedName>
        <fullName evidence="2">Uncharacterized protein</fullName>
    </submittedName>
</protein>
<evidence type="ECO:0000256" key="1">
    <source>
        <dbReference type="SAM" id="MobiDB-lite"/>
    </source>
</evidence>